<dbReference type="Pfam" id="PF12688">
    <property type="entry name" value="TPR_5"/>
    <property type="match status" value="1"/>
</dbReference>
<feature type="region of interest" description="Disordered" evidence="1">
    <location>
        <begin position="338"/>
        <end position="360"/>
    </location>
</feature>
<dbReference type="EMBL" id="JBHUFC010000006">
    <property type="protein sequence ID" value="MFD1789080.1"/>
    <property type="molecule type" value="Genomic_DNA"/>
</dbReference>
<dbReference type="InterPro" id="IPR007730">
    <property type="entry name" value="SPOR-like_dom"/>
</dbReference>
<protein>
    <submittedName>
        <fullName evidence="4">Tetratricopeptide repeat protein</fullName>
    </submittedName>
</protein>
<evidence type="ECO:0000313" key="5">
    <source>
        <dbReference type="Proteomes" id="UP001597283"/>
    </source>
</evidence>
<organism evidence="4 5">
    <name type="scientific">Sphingomonas floccifaciens</name>
    <dbReference type="NCBI Taxonomy" id="1844115"/>
    <lineage>
        <taxon>Bacteria</taxon>
        <taxon>Pseudomonadati</taxon>
        <taxon>Pseudomonadota</taxon>
        <taxon>Alphaproteobacteria</taxon>
        <taxon>Sphingomonadales</taxon>
        <taxon>Sphingomonadaceae</taxon>
        <taxon>Sphingomonas</taxon>
    </lineage>
</organism>
<accession>A0ABW4NKD9</accession>
<feature type="region of interest" description="Disordered" evidence="1">
    <location>
        <begin position="435"/>
        <end position="498"/>
    </location>
</feature>
<feature type="signal peptide" evidence="2">
    <location>
        <begin position="1"/>
        <end position="24"/>
    </location>
</feature>
<dbReference type="Pfam" id="PF05036">
    <property type="entry name" value="SPOR"/>
    <property type="match status" value="1"/>
</dbReference>
<dbReference type="SUPFAM" id="SSF48452">
    <property type="entry name" value="TPR-like"/>
    <property type="match status" value="1"/>
</dbReference>
<feature type="region of interest" description="Disordered" evidence="1">
    <location>
        <begin position="274"/>
        <end position="298"/>
    </location>
</feature>
<name>A0ABW4NKD9_9SPHN</name>
<gene>
    <name evidence="4" type="ORF">ACFSC3_16070</name>
</gene>
<feature type="chain" id="PRO_5045615505" evidence="2">
    <location>
        <begin position="25"/>
        <end position="582"/>
    </location>
</feature>
<dbReference type="InterPro" id="IPR036680">
    <property type="entry name" value="SPOR-like_sf"/>
</dbReference>
<evidence type="ECO:0000256" key="2">
    <source>
        <dbReference type="SAM" id="SignalP"/>
    </source>
</evidence>
<sequence>MTISRFRLGIATAAVALAPATALAQQLMPAPTPNADALAAQMRILGENPRDVPALLRASELSIRLSDTPAALSFLARAQAVDPSNPRILAGRASALVSMERPAEALRLYGQAERAGVAMTPYLSQRGLAYDLTGQPTLAQQDYRRVLAAGADDEVTRRLALSLGISGRRDEALALLDPLLRRNDRASWRAWSFVLAMVNDQAEARKIVSGMMVGGAAMAPFLERLPALGAADRAFAVHFGQLSPSPARLADARMAPGSGAQVGTLVASRAPAMSAPRPVPARMPTPAPAPTTVAPAPTPTPAPVRVASGTPIPVPSSLTGSPAPNVVRSASTYVPSAPIATAAPTPPPSGSLPATGATLPPVRPTPAPVTQPVAPVRTPDVARRNTQLLASIIETINVPATEREVAPPKPVVARPVKVALAKPKPVVEPKTVDTKKTAVDKKADAKLSADAKTTDSKAKKLADAKADTDAKGKKAADAKKVADTKKPDPAKGEAQRWWVQVAGGANEDDLGKDWKRVTAKSSALKGKGAYTTPLRATNRLLTGPFKSQEEAMALVNTLKKDGTSAFAWQSPAGQKVTRLPAK</sequence>
<evidence type="ECO:0000256" key="1">
    <source>
        <dbReference type="SAM" id="MobiDB-lite"/>
    </source>
</evidence>
<feature type="compositionally biased region" description="Low complexity" evidence="1">
    <location>
        <begin position="351"/>
        <end position="360"/>
    </location>
</feature>
<dbReference type="InterPro" id="IPR041656">
    <property type="entry name" value="TPR_5"/>
</dbReference>
<keyword evidence="5" id="KW-1185">Reference proteome</keyword>
<dbReference type="RefSeq" id="WP_380941447.1">
    <property type="nucleotide sequence ID" value="NZ_JBHUFC010000006.1"/>
</dbReference>
<reference evidence="5" key="1">
    <citation type="journal article" date="2019" name="Int. J. Syst. Evol. Microbiol.">
        <title>The Global Catalogue of Microorganisms (GCM) 10K type strain sequencing project: providing services to taxonomists for standard genome sequencing and annotation.</title>
        <authorList>
            <consortium name="The Broad Institute Genomics Platform"/>
            <consortium name="The Broad Institute Genome Sequencing Center for Infectious Disease"/>
            <person name="Wu L."/>
            <person name="Ma J."/>
        </authorList>
    </citation>
    <scope>NUCLEOTIDE SEQUENCE [LARGE SCALE GENOMIC DNA]</scope>
    <source>
        <strain evidence="5">Q85</strain>
    </source>
</reference>
<feature type="domain" description="SPOR" evidence="3">
    <location>
        <begin position="491"/>
        <end position="571"/>
    </location>
</feature>
<dbReference type="PROSITE" id="PS51724">
    <property type="entry name" value="SPOR"/>
    <property type="match status" value="1"/>
</dbReference>
<feature type="compositionally biased region" description="Basic and acidic residues" evidence="1">
    <location>
        <begin position="435"/>
        <end position="494"/>
    </location>
</feature>
<dbReference type="SUPFAM" id="SSF110997">
    <property type="entry name" value="Sporulation related repeat"/>
    <property type="match status" value="1"/>
</dbReference>
<evidence type="ECO:0000313" key="4">
    <source>
        <dbReference type="EMBL" id="MFD1789080.1"/>
    </source>
</evidence>
<dbReference type="Proteomes" id="UP001597283">
    <property type="component" value="Unassembled WGS sequence"/>
</dbReference>
<comment type="caution">
    <text evidence="4">The sequence shown here is derived from an EMBL/GenBank/DDBJ whole genome shotgun (WGS) entry which is preliminary data.</text>
</comment>
<proteinExistence type="predicted"/>
<dbReference type="Gene3D" id="1.25.40.10">
    <property type="entry name" value="Tetratricopeptide repeat domain"/>
    <property type="match status" value="1"/>
</dbReference>
<feature type="compositionally biased region" description="Pro residues" evidence="1">
    <location>
        <begin position="277"/>
        <end position="289"/>
    </location>
</feature>
<dbReference type="InterPro" id="IPR011990">
    <property type="entry name" value="TPR-like_helical_dom_sf"/>
</dbReference>
<keyword evidence="2" id="KW-0732">Signal</keyword>
<evidence type="ECO:0000259" key="3">
    <source>
        <dbReference type="PROSITE" id="PS51724"/>
    </source>
</evidence>